<sequence>MSANSNIKFVVAAYPYTNEMRDERNAIMEDIITEHYAQQVKGILVIGVNLHKQPCNMCR</sequence>
<keyword evidence="2" id="KW-1185">Reference proteome</keyword>
<proteinExistence type="predicted"/>
<accession>A0A1V9GAH1</accession>
<protein>
    <submittedName>
        <fullName evidence="1">Uncharacterized protein</fullName>
    </submittedName>
</protein>
<name>A0A1V9GAH1_9BACT</name>
<comment type="caution">
    <text evidence="1">The sequence shown here is derived from an EMBL/GenBank/DDBJ whole genome shotgun (WGS) entry which is preliminary data.</text>
</comment>
<dbReference type="AlphaFoldDB" id="A0A1V9GAH1"/>
<reference evidence="2" key="1">
    <citation type="submission" date="2016-04" db="EMBL/GenBank/DDBJ databases">
        <authorList>
            <person name="Chen L."/>
            <person name="Zhuang W."/>
            <person name="Wang G."/>
        </authorList>
    </citation>
    <scope>NUCLEOTIDE SEQUENCE [LARGE SCALE GENOMIC DNA]</scope>
    <source>
        <strain evidence="2">208</strain>
    </source>
</reference>
<dbReference type="EMBL" id="LWBP01000016">
    <property type="protein sequence ID" value="OQP67661.1"/>
    <property type="molecule type" value="Genomic_DNA"/>
</dbReference>
<evidence type="ECO:0000313" key="2">
    <source>
        <dbReference type="Proteomes" id="UP000192276"/>
    </source>
</evidence>
<organism evidence="1 2">
    <name type="scientific">Niastella populi</name>
    <dbReference type="NCBI Taxonomy" id="550983"/>
    <lineage>
        <taxon>Bacteria</taxon>
        <taxon>Pseudomonadati</taxon>
        <taxon>Bacteroidota</taxon>
        <taxon>Chitinophagia</taxon>
        <taxon>Chitinophagales</taxon>
        <taxon>Chitinophagaceae</taxon>
        <taxon>Niastella</taxon>
    </lineage>
</organism>
<gene>
    <name evidence="1" type="ORF">A4R26_32950</name>
</gene>
<dbReference type="Proteomes" id="UP000192276">
    <property type="component" value="Unassembled WGS sequence"/>
</dbReference>
<evidence type="ECO:0000313" key="1">
    <source>
        <dbReference type="EMBL" id="OQP67661.1"/>
    </source>
</evidence>